<dbReference type="SUPFAM" id="SSF111352">
    <property type="entry name" value="Ammonium transporter"/>
    <property type="match status" value="1"/>
</dbReference>
<proteinExistence type="inferred from homology"/>
<dbReference type="GeneID" id="109533995"/>
<feature type="transmembrane region" description="Helical" evidence="8">
    <location>
        <begin position="294"/>
        <end position="315"/>
    </location>
</feature>
<name>A0AAR5P1X6_DENPD</name>
<reference evidence="10" key="2">
    <citation type="submission" date="2024-08" db="UniProtKB">
        <authorList>
            <consortium name="EnsemblMetazoa"/>
        </authorList>
    </citation>
    <scope>IDENTIFICATION</scope>
</reference>
<keyword evidence="11" id="KW-1185">Reference proteome</keyword>
<keyword evidence="4 8" id="KW-0812">Transmembrane</keyword>
<dbReference type="Pfam" id="PF00909">
    <property type="entry name" value="Ammonium_transp"/>
    <property type="match status" value="1"/>
</dbReference>
<evidence type="ECO:0000256" key="5">
    <source>
        <dbReference type="ARBA" id="ARBA00022989"/>
    </source>
</evidence>
<keyword evidence="6 8" id="KW-0472">Membrane</keyword>
<dbReference type="Gene3D" id="1.10.3430.10">
    <property type="entry name" value="Ammonium transporter AmtB like domains"/>
    <property type="match status" value="1"/>
</dbReference>
<dbReference type="Proteomes" id="UP000019118">
    <property type="component" value="Unassembled WGS sequence"/>
</dbReference>
<reference evidence="11" key="1">
    <citation type="journal article" date="2013" name="Genome Biol.">
        <title>Draft genome of the mountain pine beetle, Dendroctonus ponderosae Hopkins, a major forest pest.</title>
        <authorList>
            <person name="Keeling C.I."/>
            <person name="Yuen M.M."/>
            <person name="Liao N.Y."/>
            <person name="Docking T.R."/>
            <person name="Chan S.K."/>
            <person name="Taylor G.A."/>
            <person name="Palmquist D.L."/>
            <person name="Jackman S.D."/>
            <person name="Nguyen A."/>
            <person name="Li M."/>
            <person name="Henderson H."/>
            <person name="Janes J.K."/>
            <person name="Zhao Y."/>
            <person name="Pandoh P."/>
            <person name="Moore R."/>
            <person name="Sperling F.A."/>
            <person name="Huber D.P."/>
            <person name="Birol I."/>
            <person name="Jones S.J."/>
            <person name="Bohlmann J."/>
        </authorList>
    </citation>
    <scope>NUCLEOTIDE SEQUENCE</scope>
</reference>
<feature type="transmembrane region" description="Helical" evidence="8">
    <location>
        <begin position="42"/>
        <end position="62"/>
    </location>
</feature>
<keyword evidence="3" id="KW-0813">Transport</keyword>
<keyword evidence="5 8" id="KW-1133">Transmembrane helix</keyword>
<evidence type="ECO:0000256" key="3">
    <source>
        <dbReference type="ARBA" id="ARBA00022448"/>
    </source>
</evidence>
<evidence type="ECO:0000256" key="8">
    <source>
        <dbReference type="SAM" id="Phobius"/>
    </source>
</evidence>
<dbReference type="KEGG" id="dpa:109533995"/>
<evidence type="ECO:0000256" key="4">
    <source>
        <dbReference type="ARBA" id="ARBA00022692"/>
    </source>
</evidence>
<feature type="transmembrane region" description="Helical" evidence="8">
    <location>
        <begin position="265"/>
        <end position="287"/>
    </location>
</feature>
<evidence type="ECO:0000256" key="7">
    <source>
        <dbReference type="ARBA" id="ARBA00023177"/>
    </source>
</evidence>
<feature type="transmembrane region" description="Helical" evidence="8">
    <location>
        <begin position="74"/>
        <end position="94"/>
    </location>
</feature>
<protein>
    <recommendedName>
        <fullName evidence="9">Ammonium transporter AmtB-like domain-containing protein</fullName>
    </recommendedName>
</protein>
<dbReference type="InterPro" id="IPR029020">
    <property type="entry name" value="Ammonium/urea_transptr"/>
</dbReference>
<feature type="transmembrane region" description="Helical" evidence="8">
    <location>
        <begin position="146"/>
        <end position="167"/>
    </location>
</feature>
<dbReference type="PANTHER" id="PTHR11730">
    <property type="entry name" value="AMMONIUM TRANSPORTER"/>
    <property type="match status" value="1"/>
</dbReference>
<dbReference type="GO" id="GO:0097272">
    <property type="term" value="P:ammonium homeostasis"/>
    <property type="evidence" value="ECO:0007669"/>
    <property type="project" value="TreeGrafter"/>
</dbReference>
<dbReference type="GO" id="GO:0005886">
    <property type="term" value="C:plasma membrane"/>
    <property type="evidence" value="ECO:0007669"/>
    <property type="project" value="TreeGrafter"/>
</dbReference>
<comment type="subcellular location">
    <subcellularLocation>
        <location evidence="1">Membrane</location>
        <topology evidence="1">Multi-pass membrane protein</topology>
    </subcellularLocation>
</comment>
<dbReference type="GO" id="GO:0008519">
    <property type="term" value="F:ammonium channel activity"/>
    <property type="evidence" value="ECO:0007669"/>
    <property type="project" value="InterPro"/>
</dbReference>
<keyword evidence="7" id="KW-0924">Ammonia transport</keyword>
<evidence type="ECO:0000256" key="1">
    <source>
        <dbReference type="ARBA" id="ARBA00004141"/>
    </source>
</evidence>
<evidence type="ECO:0000313" key="11">
    <source>
        <dbReference type="Proteomes" id="UP000019118"/>
    </source>
</evidence>
<feature type="transmembrane region" description="Helical" evidence="8">
    <location>
        <begin position="114"/>
        <end position="139"/>
    </location>
</feature>
<evidence type="ECO:0000256" key="2">
    <source>
        <dbReference type="ARBA" id="ARBA00005887"/>
    </source>
</evidence>
<evidence type="ECO:0000259" key="9">
    <source>
        <dbReference type="Pfam" id="PF00909"/>
    </source>
</evidence>
<dbReference type="AlphaFoldDB" id="A0AAR5P1X6"/>
<comment type="similarity">
    <text evidence="2">Belongs to the ammonia transporter channel (TC 1.A.11.2) family.</text>
</comment>
<evidence type="ECO:0000256" key="6">
    <source>
        <dbReference type="ARBA" id="ARBA00023136"/>
    </source>
</evidence>
<organism evidence="10 11">
    <name type="scientific">Dendroctonus ponderosae</name>
    <name type="common">Mountain pine beetle</name>
    <dbReference type="NCBI Taxonomy" id="77166"/>
    <lineage>
        <taxon>Eukaryota</taxon>
        <taxon>Metazoa</taxon>
        <taxon>Ecdysozoa</taxon>
        <taxon>Arthropoda</taxon>
        <taxon>Hexapoda</taxon>
        <taxon>Insecta</taxon>
        <taxon>Pterygota</taxon>
        <taxon>Neoptera</taxon>
        <taxon>Endopterygota</taxon>
        <taxon>Coleoptera</taxon>
        <taxon>Polyphaga</taxon>
        <taxon>Cucujiformia</taxon>
        <taxon>Curculionidae</taxon>
        <taxon>Scolytinae</taxon>
        <taxon>Dendroctonus</taxon>
    </lineage>
</organism>
<accession>A0AAR5P1X6</accession>
<evidence type="ECO:0000313" key="10">
    <source>
        <dbReference type="EnsemblMetazoa" id="XP_019755085.1"/>
    </source>
</evidence>
<feature type="transmembrane region" description="Helical" evidence="8">
    <location>
        <begin position="353"/>
        <end position="370"/>
    </location>
</feature>
<feature type="domain" description="Ammonium transporter AmtB-like" evidence="9">
    <location>
        <begin position="45"/>
        <end position="426"/>
    </location>
</feature>
<sequence length="474" mass="52396">MAYFEDRGMFLEPNNVLDFSNKTSGENGINNLWTGDSITSCIRIICILLLRGGFILVQVGSIPVENAYMIIFRNIIEIAVTIFSYGFIGFYLSFGKKSFHGIINYDGYIGNKDADLSAAALGFSSCLLGTAITSSMLVARLHQVPMLIVTFISSAFLLPTLMCWCWSDFGWMMKLAIFDQRVAVKDFGGNLVIHAPSAAIGLLGALFLGRRIMKLKDIDRFSLGHEYTSGIVTGYFLIIAGHIGFNMPSNAYESKHMLNDYISRVSINSLMAMGAGILVVTLILVILTRDIYRYWIIVKSLQGGLAGIVTVAAGIDIYTPGVNFGIACGGGMIFFLFSNLIHFSALEDCCNIITIYLICGSVGSLIPPLLGSGENLGLTGPVRIQFIHLLWQFICLIVILLMTVIIYLSLFTILFASGILKNTYEEANHQRAKILYGRLPWKKYFDRLFMINGASKEISPESNRNEMNKTFTSV</sequence>
<dbReference type="InterPro" id="IPR024041">
    <property type="entry name" value="NH4_transpt_AmtB-like_dom"/>
</dbReference>
<feature type="transmembrane region" description="Helical" evidence="8">
    <location>
        <begin position="227"/>
        <end position="245"/>
    </location>
</feature>
<feature type="transmembrane region" description="Helical" evidence="8">
    <location>
        <begin position="321"/>
        <end position="341"/>
    </location>
</feature>
<dbReference type="PANTHER" id="PTHR11730:SF6">
    <property type="entry name" value="AMMONIUM TRANSPORTER"/>
    <property type="match status" value="1"/>
</dbReference>
<feature type="transmembrane region" description="Helical" evidence="8">
    <location>
        <begin position="390"/>
        <end position="416"/>
    </location>
</feature>
<feature type="transmembrane region" description="Helical" evidence="8">
    <location>
        <begin position="187"/>
        <end position="207"/>
    </location>
</feature>
<dbReference type="EnsemblMetazoa" id="XM_019899526.1">
    <property type="protein sequence ID" value="XP_019755085.1"/>
    <property type="gene ID" value="LOC109533995"/>
</dbReference>